<feature type="domain" description="RNase III" evidence="17">
    <location>
        <begin position="19"/>
        <end position="142"/>
    </location>
</feature>
<keyword evidence="8 15" id="KW-0819">tRNA processing</keyword>
<keyword evidence="10 15" id="KW-0479">Metal-binding</keyword>
<dbReference type="SMART" id="SM00358">
    <property type="entry name" value="DSRM"/>
    <property type="match status" value="1"/>
</dbReference>
<organism evidence="18">
    <name type="scientific">Helicobacter pylori</name>
    <name type="common">Campylobacter pylori</name>
    <dbReference type="NCBI Taxonomy" id="210"/>
    <lineage>
        <taxon>Bacteria</taxon>
        <taxon>Pseudomonadati</taxon>
        <taxon>Campylobacterota</taxon>
        <taxon>Epsilonproteobacteria</taxon>
        <taxon>Campylobacterales</taxon>
        <taxon>Helicobacteraceae</taxon>
        <taxon>Helicobacter</taxon>
    </lineage>
</organism>
<evidence type="ECO:0000256" key="5">
    <source>
        <dbReference type="ARBA" id="ARBA00022490"/>
    </source>
</evidence>
<keyword evidence="11 15" id="KW-0255">Endonuclease</keyword>
<evidence type="ECO:0000256" key="11">
    <source>
        <dbReference type="ARBA" id="ARBA00022759"/>
    </source>
</evidence>
<feature type="domain" description="DRBM" evidence="16">
    <location>
        <begin position="169"/>
        <end position="238"/>
    </location>
</feature>
<evidence type="ECO:0000256" key="15">
    <source>
        <dbReference type="HAMAP-Rule" id="MF_00104"/>
    </source>
</evidence>
<keyword evidence="12 15" id="KW-0378">Hydrolase</keyword>
<evidence type="ECO:0000256" key="7">
    <source>
        <dbReference type="ARBA" id="ARBA00022664"/>
    </source>
</evidence>
<dbReference type="EMBL" id="LC199431">
    <property type="protein sequence ID" value="BAW94475.1"/>
    <property type="molecule type" value="Genomic_DNA"/>
</dbReference>
<dbReference type="GO" id="GO:0006397">
    <property type="term" value="P:mRNA processing"/>
    <property type="evidence" value="ECO:0007669"/>
    <property type="project" value="UniProtKB-UniRule"/>
</dbReference>
<dbReference type="GO" id="GO:0042802">
    <property type="term" value="F:identical protein binding"/>
    <property type="evidence" value="ECO:0007669"/>
    <property type="project" value="UniProtKB-ARBA"/>
</dbReference>
<comment type="similarity">
    <text evidence="3">Belongs to the ribonuclease III family.</text>
</comment>
<dbReference type="CDD" id="cd10845">
    <property type="entry name" value="DSRM_RNAse_III_family"/>
    <property type="match status" value="1"/>
</dbReference>
<proteinExistence type="inferred from homology"/>
<evidence type="ECO:0000256" key="3">
    <source>
        <dbReference type="ARBA" id="ARBA00010183"/>
    </source>
</evidence>
<dbReference type="InterPro" id="IPR000999">
    <property type="entry name" value="RNase_III_dom"/>
</dbReference>
<feature type="active site" evidence="15">
    <location>
        <position position="131"/>
    </location>
</feature>
<dbReference type="Gene3D" id="1.10.1520.10">
    <property type="entry name" value="Ribonuclease III domain"/>
    <property type="match status" value="1"/>
</dbReference>
<keyword evidence="5 15" id="KW-0963">Cytoplasm</keyword>
<dbReference type="GO" id="GO:0003725">
    <property type="term" value="F:double-stranded RNA binding"/>
    <property type="evidence" value="ECO:0007669"/>
    <property type="project" value="TreeGrafter"/>
</dbReference>
<keyword evidence="9 15" id="KW-0540">Nuclease</keyword>
<dbReference type="SUPFAM" id="SSF69065">
    <property type="entry name" value="RNase III domain-like"/>
    <property type="match status" value="1"/>
</dbReference>
<dbReference type="GO" id="GO:0004525">
    <property type="term" value="F:ribonuclease III activity"/>
    <property type="evidence" value="ECO:0007669"/>
    <property type="project" value="UniProtKB-UniRule"/>
</dbReference>
<feature type="active site" evidence="15">
    <location>
        <position position="59"/>
    </location>
</feature>
<dbReference type="EC" id="3.1.26.3" evidence="15"/>
<evidence type="ECO:0000256" key="10">
    <source>
        <dbReference type="ARBA" id="ARBA00022723"/>
    </source>
</evidence>
<dbReference type="Gene3D" id="3.30.160.20">
    <property type="match status" value="1"/>
</dbReference>
<dbReference type="HAMAP" id="MF_00104">
    <property type="entry name" value="RNase_III"/>
    <property type="match status" value="1"/>
</dbReference>
<evidence type="ECO:0000256" key="12">
    <source>
        <dbReference type="ARBA" id="ARBA00022801"/>
    </source>
</evidence>
<dbReference type="Pfam" id="PF14622">
    <property type="entry name" value="Ribonucleas_3_3"/>
    <property type="match status" value="1"/>
</dbReference>
<dbReference type="GO" id="GO:0006364">
    <property type="term" value="P:rRNA processing"/>
    <property type="evidence" value="ECO:0007669"/>
    <property type="project" value="UniProtKB-UniRule"/>
</dbReference>
<keyword evidence="14 15" id="KW-0694">RNA-binding</keyword>
<dbReference type="GO" id="GO:0046872">
    <property type="term" value="F:metal ion binding"/>
    <property type="evidence" value="ECO:0007669"/>
    <property type="project" value="UniProtKB-KW"/>
</dbReference>
<feature type="binding site" evidence="15">
    <location>
        <position position="128"/>
    </location>
    <ligand>
        <name>Mg(2+)</name>
        <dbReference type="ChEBI" id="CHEBI:18420"/>
    </ligand>
</feature>
<comment type="catalytic activity">
    <reaction evidence="1 15">
        <text>Endonucleolytic cleavage to 5'-phosphomonoester.</text>
        <dbReference type="EC" id="3.1.26.3"/>
    </reaction>
</comment>
<feature type="binding site" evidence="15">
    <location>
        <position position="55"/>
    </location>
    <ligand>
        <name>Mg(2+)</name>
        <dbReference type="ChEBI" id="CHEBI:18420"/>
    </ligand>
</feature>
<dbReference type="PANTHER" id="PTHR11207">
    <property type="entry name" value="RIBONUCLEASE III"/>
    <property type="match status" value="1"/>
</dbReference>
<dbReference type="CDD" id="cd00593">
    <property type="entry name" value="RIBOc"/>
    <property type="match status" value="1"/>
</dbReference>
<dbReference type="PROSITE" id="PS50137">
    <property type="entry name" value="DS_RBD"/>
    <property type="match status" value="1"/>
</dbReference>
<dbReference type="InterPro" id="IPR011907">
    <property type="entry name" value="RNase_III"/>
</dbReference>
<gene>
    <name evidence="15 18" type="primary">rnc</name>
</gene>
<dbReference type="SMART" id="SM00535">
    <property type="entry name" value="RIBOc"/>
    <property type="match status" value="1"/>
</dbReference>
<comment type="function">
    <text evidence="15">Digests double-stranded RNA. Involved in the processing of primary rRNA transcript to yield the immediate precursors to the large and small rRNAs (23S and 16S). Processes some mRNAs, and tRNAs when they are encoded in the rRNA operon. Processes pre-crRNA and tracrRNA of type II CRISPR loci if present in the organism.</text>
</comment>
<evidence type="ECO:0000256" key="4">
    <source>
        <dbReference type="ARBA" id="ARBA00011738"/>
    </source>
</evidence>
<dbReference type="FunFam" id="1.10.1520.10:FF:000001">
    <property type="entry name" value="Ribonuclease 3"/>
    <property type="match status" value="1"/>
</dbReference>
<dbReference type="InterPro" id="IPR036389">
    <property type="entry name" value="RNase_III_sf"/>
</dbReference>
<dbReference type="AlphaFoldDB" id="A0A1Q2TS72"/>
<dbReference type="PROSITE" id="PS50142">
    <property type="entry name" value="RNASE_3_2"/>
    <property type="match status" value="1"/>
</dbReference>
<comment type="cofactor">
    <cofactor evidence="15">
        <name>Mg(2+)</name>
        <dbReference type="ChEBI" id="CHEBI:18420"/>
    </cofactor>
</comment>
<evidence type="ECO:0000256" key="9">
    <source>
        <dbReference type="ARBA" id="ARBA00022722"/>
    </source>
</evidence>
<accession>A0A1Q2TS72</accession>
<dbReference type="PROSITE" id="PS00517">
    <property type="entry name" value="RNASE_3_1"/>
    <property type="match status" value="1"/>
</dbReference>
<evidence type="ECO:0000256" key="8">
    <source>
        <dbReference type="ARBA" id="ARBA00022694"/>
    </source>
</evidence>
<sequence>MMKNKRSQNSPYVTPNNPYLTLEKALGYSFKDKRLLEQALTHKSCKLALNNERLEFLGDAVLGLVIGELLYHKFYQYDEGKLSKLRASIVSAHGFTKLAKAIALQDYLRVSSSEEISKGREKPSILSSAFEALMAGVYLEAGLAKVRKIIQNLLNRAYKRLDLEHLFMDYKTALQELTQAQFCVIPSYQLLQEKGPDHHKEFEMALYIQDKMYATAKGKSKKEAEQQCAYYALQKLKEAK</sequence>
<name>A0A1Q2TS72_HELPX</name>
<dbReference type="InterPro" id="IPR014720">
    <property type="entry name" value="dsRBD_dom"/>
</dbReference>
<evidence type="ECO:0000259" key="16">
    <source>
        <dbReference type="PROSITE" id="PS50137"/>
    </source>
</evidence>
<dbReference type="GO" id="GO:0008033">
    <property type="term" value="P:tRNA processing"/>
    <property type="evidence" value="ECO:0007669"/>
    <property type="project" value="UniProtKB-KW"/>
</dbReference>
<keyword evidence="13 15" id="KW-0460">Magnesium</keyword>
<evidence type="ECO:0000313" key="18">
    <source>
        <dbReference type="EMBL" id="BAW94475.1"/>
    </source>
</evidence>
<dbReference type="Pfam" id="PF00035">
    <property type="entry name" value="dsrm"/>
    <property type="match status" value="1"/>
</dbReference>
<evidence type="ECO:0000259" key="17">
    <source>
        <dbReference type="PROSITE" id="PS50142"/>
    </source>
</evidence>
<evidence type="ECO:0000256" key="6">
    <source>
        <dbReference type="ARBA" id="ARBA00022552"/>
    </source>
</evidence>
<evidence type="ECO:0000256" key="2">
    <source>
        <dbReference type="ARBA" id="ARBA00004496"/>
    </source>
</evidence>
<dbReference type="GO" id="GO:0005737">
    <property type="term" value="C:cytoplasm"/>
    <property type="evidence" value="ECO:0007669"/>
    <property type="project" value="UniProtKB-SubCell"/>
</dbReference>
<comment type="subunit">
    <text evidence="4 15">Homodimer.</text>
</comment>
<keyword evidence="6 15" id="KW-0698">rRNA processing</keyword>
<dbReference type="SUPFAM" id="SSF54768">
    <property type="entry name" value="dsRNA-binding domain-like"/>
    <property type="match status" value="1"/>
</dbReference>
<evidence type="ECO:0000256" key="13">
    <source>
        <dbReference type="ARBA" id="ARBA00022842"/>
    </source>
</evidence>
<evidence type="ECO:0000256" key="1">
    <source>
        <dbReference type="ARBA" id="ARBA00000109"/>
    </source>
</evidence>
<dbReference type="FunFam" id="3.30.160.20:FF:000003">
    <property type="entry name" value="Ribonuclease 3"/>
    <property type="match status" value="1"/>
</dbReference>
<keyword evidence="7 15" id="KW-0507">mRNA processing</keyword>
<reference evidence="18" key="1">
    <citation type="submission" date="2016-11" db="EMBL/GenBank/DDBJ databases">
        <title>Clarithromycin-based triple therapy maybe still useful as an initial treatment for Helicobacter pylori Infection in the Dominican Republic.</title>
        <authorList>
            <person name="Miftahussurur M."/>
            <person name="Cruz M."/>
            <person name="Subsomwong P."/>
            <person name="Jimenez Abreu J.A."/>
            <person name="Nagashima H."/>
            <person name="Akada J."/>
            <person name="Yamaoka Y."/>
        </authorList>
    </citation>
    <scope>NUCLEOTIDE SEQUENCE</scope>
    <source>
        <strain evidence="18">Dominica116</strain>
    </source>
</reference>
<dbReference type="GO" id="GO:0019843">
    <property type="term" value="F:rRNA binding"/>
    <property type="evidence" value="ECO:0007669"/>
    <property type="project" value="UniProtKB-KW"/>
</dbReference>
<dbReference type="GO" id="GO:0010468">
    <property type="term" value="P:regulation of gene expression"/>
    <property type="evidence" value="ECO:0007669"/>
    <property type="project" value="TreeGrafter"/>
</dbReference>
<evidence type="ECO:0000256" key="14">
    <source>
        <dbReference type="ARBA" id="ARBA00022884"/>
    </source>
</evidence>
<feature type="binding site" evidence="15">
    <location>
        <position position="131"/>
    </location>
    <ligand>
        <name>Mg(2+)</name>
        <dbReference type="ChEBI" id="CHEBI:18420"/>
    </ligand>
</feature>
<keyword evidence="15" id="KW-0699">rRNA-binding</keyword>
<dbReference type="PANTHER" id="PTHR11207:SF0">
    <property type="entry name" value="RIBONUCLEASE 3"/>
    <property type="match status" value="1"/>
</dbReference>
<dbReference type="NCBIfam" id="TIGR02191">
    <property type="entry name" value="RNaseIII"/>
    <property type="match status" value="1"/>
</dbReference>
<comment type="subcellular location">
    <subcellularLocation>
        <location evidence="2 15">Cytoplasm</location>
    </subcellularLocation>
</comment>
<protein>
    <recommendedName>
        <fullName evidence="15">Ribonuclease 3</fullName>
        <ecNumber evidence="15">3.1.26.3</ecNumber>
    </recommendedName>
    <alternativeName>
        <fullName evidence="15">Ribonuclease III</fullName>
        <shortName evidence="15">RNase III</shortName>
    </alternativeName>
</protein>